<evidence type="ECO:0000313" key="1">
    <source>
        <dbReference type="EMBL" id="ABC30543.1"/>
    </source>
</evidence>
<dbReference type="RefSeq" id="WP_011397610.1">
    <property type="nucleotide sequence ID" value="NC_007645.1"/>
</dbReference>
<name>Q2SFN1_HAHCH</name>
<sequence length="89" mass="10530">MTKQKKPDPDSVDIEEIKRKMRVRFNELVDEEPMENEPQVLCGSPDLFFKTDAELFPSDLSEYRPEEKKLRLVKTDKRKKDTDDDQIGE</sequence>
<keyword evidence="2" id="KW-1185">Reference proteome</keyword>
<dbReference type="KEGG" id="hch:HCH_03812"/>
<dbReference type="EMBL" id="CP000155">
    <property type="protein sequence ID" value="ABC30543.1"/>
    <property type="molecule type" value="Genomic_DNA"/>
</dbReference>
<dbReference type="AlphaFoldDB" id="Q2SFN1"/>
<reference evidence="1 2" key="1">
    <citation type="journal article" date="2005" name="Nucleic Acids Res.">
        <title>Genomic blueprint of Hahella chejuensis, a marine microbe producing an algicidal agent.</title>
        <authorList>
            <person name="Jeong H."/>
            <person name="Yim J.H."/>
            <person name="Lee C."/>
            <person name="Choi S.-H."/>
            <person name="Park Y.K."/>
            <person name="Yoon S.H."/>
            <person name="Hur C.-G."/>
            <person name="Kang H.-Y."/>
            <person name="Kim D."/>
            <person name="Lee H.H."/>
            <person name="Park K.H."/>
            <person name="Park S.-H."/>
            <person name="Park H.-S."/>
            <person name="Lee H.K."/>
            <person name="Oh T.K."/>
            <person name="Kim J.F."/>
        </authorList>
    </citation>
    <scope>NUCLEOTIDE SEQUENCE [LARGE SCALE GENOMIC DNA]</scope>
    <source>
        <strain evidence="1 2">KCTC 2396</strain>
    </source>
</reference>
<proteinExistence type="predicted"/>
<dbReference type="HOGENOM" id="CLU_2450487_0_0_6"/>
<dbReference type="Proteomes" id="UP000000238">
    <property type="component" value="Chromosome"/>
</dbReference>
<organism evidence="1 2">
    <name type="scientific">Hahella chejuensis (strain KCTC 2396)</name>
    <dbReference type="NCBI Taxonomy" id="349521"/>
    <lineage>
        <taxon>Bacteria</taxon>
        <taxon>Pseudomonadati</taxon>
        <taxon>Pseudomonadota</taxon>
        <taxon>Gammaproteobacteria</taxon>
        <taxon>Oceanospirillales</taxon>
        <taxon>Hahellaceae</taxon>
        <taxon>Hahella</taxon>
    </lineage>
</organism>
<accession>Q2SFN1</accession>
<dbReference type="STRING" id="349521.HCH_03812"/>
<gene>
    <name evidence="1" type="ordered locus">HCH_03812</name>
</gene>
<evidence type="ECO:0000313" key="2">
    <source>
        <dbReference type="Proteomes" id="UP000000238"/>
    </source>
</evidence>
<protein>
    <submittedName>
        <fullName evidence="1">Uncharacterized protein</fullName>
    </submittedName>
</protein>